<evidence type="ECO:0000256" key="6">
    <source>
        <dbReference type="ARBA" id="ARBA00022603"/>
    </source>
</evidence>
<dbReference type="PANTHER" id="PTHR30027">
    <property type="entry name" value="RIBOSOMAL RNA SMALL SUBUNIT METHYLTRANSFERASE E"/>
    <property type="match status" value="1"/>
</dbReference>
<keyword evidence="5" id="KW-0698">rRNA processing</keyword>
<evidence type="ECO:0000313" key="13">
    <source>
        <dbReference type="EMBL" id="CAB4756445.1"/>
    </source>
</evidence>
<evidence type="ECO:0000256" key="4">
    <source>
        <dbReference type="ARBA" id="ARBA00022490"/>
    </source>
</evidence>
<evidence type="ECO:0000256" key="8">
    <source>
        <dbReference type="ARBA" id="ARBA00022691"/>
    </source>
</evidence>
<comment type="similarity">
    <text evidence="2">Belongs to the RNA methyltransferase RsmE family.</text>
</comment>
<evidence type="ECO:0000256" key="10">
    <source>
        <dbReference type="ARBA" id="ARBA00047944"/>
    </source>
</evidence>
<evidence type="ECO:0000256" key="7">
    <source>
        <dbReference type="ARBA" id="ARBA00022679"/>
    </source>
</evidence>
<dbReference type="InterPro" id="IPR015947">
    <property type="entry name" value="PUA-like_sf"/>
</dbReference>
<dbReference type="EC" id="2.1.1.193" evidence="3"/>
<feature type="domain" description="Ribosomal RNA small subunit methyltransferase E PUA-like" evidence="12">
    <location>
        <begin position="22"/>
        <end position="68"/>
    </location>
</feature>
<gene>
    <name evidence="13" type="ORF">UFOPK2872_00241</name>
</gene>
<comment type="function">
    <text evidence="9">Specifically methylates the N3 position of the uracil ring of uridine 1498 (m3U1498) in 16S rRNA. Acts on the fully assembled 30S ribosomal subunit.</text>
</comment>
<organism evidence="13">
    <name type="scientific">freshwater metagenome</name>
    <dbReference type="NCBI Taxonomy" id="449393"/>
    <lineage>
        <taxon>unclassified sequences</taxon>
        <taxon>metagenomes</taxon>
        <taxon>ecological metagenomes</taxon>
    </lineage>
</organism>
<dbReference type="PANTHER" id="PTHR30027:SF3">
    <property type="entry name" value="16S RRNA (URACIL(1498)-N(3))-METHYLTRANSFERASE"/>
    <property type="match status" value="1"/>
</dbReference>
<protein>
    <recommendedName>
        <fullName evidence="3">16S rRNA (uracil(1498)-N(3))-methyltransferase</fullName>
        <ecNumber evidence="3">2.1.1.193</ecNumber>
    </recommendedName>
</protein>
<proteinExistence type="inferred from homology"/>
<evidence type="ECO:0000256" key="9">
    <source>
        <dbReference type="ARBA" id="ARBA00025699"/>
    </source>
</evidence>
<keyword evidence="8" id="KW-0949">S-adenosyl-L-methionine</keyword>
<dbReference type="InterPro" id="IPR006700">
    <property type="entry name" value="RsmE"/>
</dbReference>
<comment type="catalytic activity">
    <reaction evidence="10">
        <text>uridine(1498) in 16S rRNA + S-adenosyl-L-methionine = N(3)-methyluridine(1498) in 16S rRNA + S-adenosyl-L-homocysteine + H(+)</text>
        <dbReference type="Rhea" id="RHEA:42920"/>
        <dbReference type="Rhea" id="RHEA-COMP:10283"/>
        <dbReference type="Rhea" id="RHEA-COMP:10284"/>
        <dbReference type="ChEBI" id="CHEBI:15378"/>
        <dbReference type="ChEBI" id="CHEBI:57856"/>
        <dbReference type="ChEBI" id="CHEBI:59789"/>
        <dbReference type="ChEBI" id="CHEBI:65315"/>
        <dbReference type="ChEBI" id="CHEBI:74502"/>
        <dbReference type="EC" id="2.1.1.193"/>
    </reaction>
</comment>
<dbReference type="SUPFAM" id="SSF88697">
    <property type="entry name" value="PUA domain-like"/>
    <property type="match status" value="1"/>
</dbReference>
<dbReference type="Pfam" id="PF04452">
    <property type="entry name" value="Methyltrans_RNA"/>
    <property type="match status" value="1"/>
</dbReference>
<name>A0A6J6UAS3_9ZZZZ</name>
<dbReference type="Gene3D" id="3.40.1280.10">
    <property type="match status" value="1"/>
</dbReference>
<reference evidence="13" key="1">
    <citation type="submission" date="2020-05" db="EMBL/GenBank/DDBJ databases">
        <authorList>
            <person name="Chiriac C."/>
            <person name="Salcher M."/>
            <person name="Ghai R."/>
            <person name="Kavagutti S V."/>
        </authorList>
    </citation>
    <scope>NUCLEOTIDE SEQUENCE</scope>
</reference>
<dbReference type="Pfam" id="PF20260">
    <property type="entry name" value="PUA_4"/>
    <property type="match status" value="1"/>
</dbReference>
<dbReference type="GO" id="GO:0070042">
    <property type="term" value="F:rRNA (uridine-N3-)-methyltransferase activity"/>
    <property type="evidence" value="ECO:0007669"/>
    <property type="project" value="TreeGrafter"/>
</dbReference>
<keyword evidence="4" id="KW-0963">Cytoplasm</keyword>
<dbReference type="CDD" id="cd18084">
    <property type="entry name" value="RsmE-like"/>
    <property type="match status" value="1"/>
</dbReference>
<dbReference type="GO" id="GO:0005737">
    <property type="term" value="C:cytoplasm"/>
    <property type="evidence" value="ECO:0007669"/>
    <property type="project" value="UniProtKB-SubCell"/>
</dbReference>
<comment type="subcellular location">
    <subcellularLocation>
        <location evidence="1">Cytoplasm</location>
    </subcellularLocation>
</comment>
<dbReference type="NCBIfam" id="TIGR00046">
    <property type="entry name" value="RsmE family RNA methyltransferase"/>
    <property type="match status" value="1"/>
</dbReference>
<evidence type="ECO:0000256" key="2">
    <source>
        <dbReference type="ARBA" id="ARBA00005528"/>
    </source>
</evidence>
<dbReference type="InterPro" id="IPR029026">
    <property type="entry name" value="tRNA_m1G_MTases_N"/>
</dbReference>
<keyword evidence="6" id="KW-0489">Methyltransferase</keyword>
<keyword evidence="7" id="KW-0808">Transferase</keyword>
<feature type="domain" description="Ribosomal RNA small subunit methyltransferase E methyltransferase" evidence="11">
    <location>
        <begin position="77"/>
        <end position="221"/>
    </location>
</feature>
<dbReference type="SUPFAM" id="SSF75217">
    <property type="entry name" value="alpha/beta knot"/>
    <property type="match status" value="1"/>
</dbReference>
<dbReference type="InterPro" id="IPR029028">
    <property type="entry name" value="Alpha/beta_knot_MTases"/>
</dbReference>
<dbReference type="GO" id="GO:0070475">
    <property type="term" value="P:rRNA base methylation"/>
    <property type="evidence" value="ECO:0007669"/>
    <property type="project" value="TreeGrafter"/>
</dbReference>
<evidence type="ECO:0000256" key="3">
    <source>
        <dbReference type="ARBA" id="ARBA00012328"/>
    </source>
</evidence>
<evidence type="ECO:0000259" key="12">
    <source>
        <dbReference type="Pfam" id="PF20260"/>
    </source>
</evidence>
<accession>A0A6J6UAS3</accession>
<dbReference type="PIRSF" id="PIRSF015601">
    <property type="entry name" value="MTase_slr0722"/>
    <property type="match status" value="1"/>
</dbReference>
<evidence type="ECO:0000259" key="11">
    <source>
        <dbReference type="Pfam" id="PF04452"/>
    </source>
</evidence>
<dbReference type="EMBL" id="CAEZZM010000014">
    <property type="protein sequence ID" value="CAB4756445.1"/>
    <property type="molecule type" value="Genomic_DNA"/>
</dbReference>
<evidence type="ECO:0000256" key="5">
    <source>
        <dbReference type="ARBA" id="ARBA00022552"/>
    </source>
</evidence>
<dbReference type="InterPro" id="IPR046886">
    <property type="entry name" value="RsmE_MTase_dom"/>
</dbReference>
<evidence type="ECO:0000256" key="1">
    <source>
        <dbReference type="ARBA" id="ARBA00004496"/>
    </source>
</evidence>
<dbReference type="InterPro" id="IPR046887">
    <property type="entry name" value="RsmE_PUA-like"/>
</dbReference>
<sequence>MNDVLRRSAAHVFVESLNNPQLDDLDAHHLLKVLRVRDTDSISLSDGIGGWMTATLSKDASLKATCEIQRIDAPRWPLVVAFAPVKGEKPEVIVQKLTEIGIDEIIPLTPTRFSVVKWDAARAEKLLERLQRVAREASMQSRRVWLPKVCGVTPLASVLTQYSASLAEPGGKPVDSNDRCVVIGPEGGFAPEELEQCTKRVSLGESILRAETAAIVAGALMSRCRREIA</sequence>
<dbReference type="AlphaFoldDB" id="A0A6J6UAS3"/>